<dbReference type="Pfam" id="PF07173">
    <property type="entry name" value="GRDP-like"/>
    <property type="match status" value="1"/>
</dbReference>
<name>A0A1I1NB72_9BURK</name>
<dbReference type="Proteomes" id="UP000198639">
    <property type="component" value="Unassembled WGS sequence"/>
</dbReference>
<sequence length="161" mass="18273">MLIYSTSPTPFPNPVSVDLLRAWERSEKKPEGWTRQDAARALDRYERFLRLAAMYPGVPHAPTRDIDEMWHLHMLSPRAYHGDCLRLFGEILDHDGGFGKGEDEAAQLQAAFEQTARKWQAMYGEPYATQAVHGSTNCWHDCVGRCWHACSSKKVQPSLAA</sequence>
<dbReference type="OrthoDB" id="278697at2"/>
<evidence type="ECO:0000313" key="2">
    <source>
        <dbReference type="Proteomes" id="UP000198639"/>
    </source>
</evidence>
<evidence type="ECO:0008006" key="3">
    <source>
        <dbReference type="Google" id="ProtNLM"/>
    </source>
</evidence>
<dbReference type="PANTHER" id="PTHR34365">
    <property type="entry name" value="ENOLASE (DUF1399)"/>
    <property type="match status" value="1"/>
</dbReference>
<protein>
    <recommendedName>
        <fullName evidence="3">Glycine-rich domain-containing protein-like</fullName>
    </recommendedName>
</protein>
<organism evidence="1 2">
    <name type="scientific">Massilia yuzhufengensis</name>
    <dbReference type="NCBI Taxonomy" id="1164594"/>
    <lineage>
        <taxon>Bacteria</taxon>
        <taxon>Pseudomonadati</taxon>
        <taxon>Pseudomonadota</taxon>
        <taxon>Betaproteobacteria</taxon>
        <taxon>Burkholderiales</taxon>
        <taxon>Oxalobacteraceae</taxon>
        <taxon>Telluria group</taxon>
        <taxon>Massilia</taxon>
    </lineage>
</organism>
<proteinExistence type="predicted"/>
<dbReference type="PANTHER" id="PTHR34365:SF7">
    <property type="entry name" value="GLYCINE-RICH DOMAIN-CONTAINING PROTEIN 1"/>
    <property type="match status" value="1"/>
</dbReference>
<dbReference type="EMBL" id="FOLD01000013">
    <property type="protein sequence ID" value="SFC94616.1"/>
    <property type="molecule type" value="Genomic_DNA"/>
</dbReference>
<dbReference type="STRING" id="1164594.SAMN05216204_1136"/>
<dbReference type="AlphaFoldDB" id="A0A1I1NB72"/>
<dbReference type="RefSeq" id="WP_091874891.1">
    <property type="nucleotide sequence ID" value="NZ_FOLD01000013.1"/>
</dbReference>
<dbReference type="InterPro" id="IPR009836">
    <property type="entry name" value="GRDP-like"/>
</dbReference>
<reference evidence="2" key="1">
    <citation type="submission" date="2016-10" db="EMBL/GenBank/DDBJ databases">
        <authorList>
            <person name="Varghese N."/>
            <person name="Submissions S."/>
        </authorList>
    </citation>
    <scope>NUCLEOTIDE SEQUENCE [LARGE SCALE GENOMIC DNA]</scope>
    <source>
        <strain evidence="2">CGMCC 1.12041</strain>
    </source>
</reference>
<accession>A0A1I1NB72</accession>
<keyword evidence="2" id="KW-1185">Reference proteome</keyword>
<evidence type="ECO:0000313" key="1">
    <source>
        <dbReference type="EMBL" id="SFC94616.1"/>
    </source>
</evidence>
<gene>
    <name evidence="1" type="ORF">SAMN05216204_1136</name>
</gene>